<sequence>MSAQSASGNATTSGSEWNANQYNKTASFVYSSAFVAPVMELLDPHPGERGRTTNRGVAVGVDFSASMIEKARLNGLKHAFVSDIQDLEIPDELPEAQELFDAVFSNATLHWCKRDPEGVLRAVRRVLRPGGRFVAEMGGFMNCIGE</sequence>
<evidence type="ECO:0000256" key="3">
    <source>
        <dbReference type="ARBA" id="ARBA00022691"/>
    </source>
</evidence>
<keyword evidence="2" id="KW-0808">Transferase</keyword>
<evidence type="ECO:0000259" key="4">
    <source>
        <dbReference type="Pfam" id="PF08241"/>
    </source>
</evidence>
<keyword evidence="1" id="KW-0489">Methyltransferase</keyword>
<evidence type="ECO:0000256" key="2">
    <source>
        <dbReference type="ARBA" id="ARBA00022679"/>
    </source>
</evidence>
<keyword evidence="6" id="KW-1185">Reference proteome</keyword>
<feature type="domain" description="Methyltransferase type 11" evidence="4">
    <location>
        <begin position="58"/>
        <end position="134"/>
    </location>
</feature>
<comment type="caution">
    <text evidence="5">The sequence shown here is derived from an EMBL/GenBank/DDBJ whole genome shotgun (WGS) entry which is preliminary data.</text>
</comment>
<protein>
    <recommendedName>
        <fullName evidence="4">Methyltransferase type 11 domain-containing protein</fullName>
    </recommendedName>
</protein>
<reference evidence="5 6" key="1">
    <citation type="journal article" date="2020" name="ISME J.">
        <title>Uncovering the hidden diversity of litter-decomposition mechanisms in mushroom-forming fungi.</title>
        <authorList>
            <person name="Floudas D."/>
            <person name="Bentzer J."/>
            <person name="Ahren D."/>
            <person name="Johansson T."/>
            <person name="Persson P."/>
            <person name="Tunlid A."/>
        </authorList>
    </citation>
    <scope>NUCLEOTIDE SEQUENCE [LARGE SCALE GENOMIC DNA]</scope>
    <source>
        <strain evidence="5 6">CBS 146.42</strain>
    </source>
</reference>
<evidence type="ECO:0000313" key="5">
    <source>
        <dbReference type="EMBL" id="KAF5361017.1"/>
    </source>
</evidence>
<dbReference type="InterPro" id="IPR029063">
    <property type="entry name" value="SAM-dependent_MTases_sf"/>
</dbReference>
<organism evidence="5 6">
    <name type="scientific">Leucocoprinus leucothites</name>
    <dbReference type="NCBI Taxonomy" id="201217"/>
    <lineage>
        <taxon>Eukaryota</taxon>
        <taxon>Fungi</taxon>
        <taxon>Dikarya</taxon>
        <taxon>Basidiomycota</taxon>
        <taxon>Agaricomycotina</taxon>
        <taxon>Agaricomycetes</taxon>
        <taxon>Agaricomycetidae</taxon>
        <taxon>Agaricales</taxon>
        <taxon>Agaricineae</taxon>
        <taxon>Agaricaceae</taxon>
        <taxon>Leucocoprinus</taxon>
    </lineage>
</organism>
<dbReference type="InterPro" id="IPR013216">
    <property type="entry name" value="Methyltransf_11"/>
</dbReference>
<evidence type="ECO:0000313" key="6">
    <source>
        <dbReference type="Proteomes" id="UP000559027"/>
    </source>
</evidence>
<name>A0A8H5G9U7_9AGAR</name>
<dbReference type="Proteomes" id="UP000559027">
    <property type="component" value="Unassembled WGS sequence"/>
</dbReference>
<dbReference type="Pfam" id="PF08241">
    <property type="entry name" value="Methyltransf_11"/>
    <property type="match status" value="1"/>
</dbReference>
<gene>
    <name evidence="5" type="ORF">D9756_004836</name>
</gene>
<dbReference type="PANTHER" id="PTHR43464">
    <property type="entry name" value="METHYLTRANSFERASE"/>
    <property type="match status" value="1"/>
</dbReference>
<dbReference type="CDD" id="cd02440">
    <property type="entry name" value="AdoMet_MTases"/>
    <property type="match status" value="1"/>
</dbReference>
<dbReference type="AlphaFoldDB" id="A0A8H5G9U7"/>
<dbReference type="Gene3D" id="3.40.50.150">
    <property type="entry name" value="Vaccinia Virus protein VP39"/>
    <property type="match status" value="1"/>
</dbReference>
<dbReference type="PANTHER" id="PTHR43464:SF19">
    <property type="entry name" value="UBIQUINONE BIOSYNTHESIS O-METHYLTRANSFERASE, MITOCHONDRIAL"/>
    <property type="match status" value="1"/>
</dbReference>
<dbReference type="GO" id="GO:0008757">
    <property type="term" value="F:S-adenosylmethionine-dependent methyltransferase activity"/>
    <property type="evidence" value="ECO:0007669"/>
    <property type="project" value="InterPro"/>
</dbReference>
<keyword evidence="3" id="KW-0949">S-adenosyl-L-methionine</keyword>
<dbReference type="EMBL" id="JAACJO010000003">
    <property type="protein sequence ID" value="KAF5361017.1"/>
    <property type="molecule type" value="Genomic_DNA"/>
</dbReference>
<dbReference type="OrthoDB" id="10017101at2759"/>
<dbReference type="SUPFAM" id="SSF53335">
    <property type="entry name" value="S-adenosyl-L-methionine-dependent methyltransferases"/>
    <property type="match status" value="1"/>
</dbReference>
<evidence type="ECO:0000256" key="1">
    <source>
        <dbReference type="ARBA" id="ARBA00022603"/>
    </source>
</evidence>
<dbReference type="GO" id="GO:0032259">
    <property type="term" value="P:methylation"/>
    <property type="evidence" value="ECO:0007669"/>
    <property type="project" value="UniProtKB-KW"/>
</dbReference>
<proteinExistence type="predicted"/>
<accession>A0A8H5G9U7</accession>